<evidence type="ECO:0000313" key="5">
    <source>
        <dbReference type="EMBL" id="KAH7065025.1"/>
    </source>
</evidence>
<organism evidence="5 6">
    <name type="scientific">Macrophomina phaseolina</name>
    <dbReference type="NCBI Taxonomy" id="35725"/>
    <lineage>
        <taxon>Eukaryota</taxon>
        <taxon>Fungi</taxon>
        <taxon>Dikarya</taxon>
        <taxon>Ascomycota</taxon>
        <taxon>Pezizomycotina</taxon>
        <taxon>Dothideomycetes</taxon>
        <taxon>Dothideomycetes incertae sedis</taxon>
        <taxon>Botryosphaeriales</taxon>
        <taxon>Botryosphaeriaceae</taxon>
        <taxon>Macrophomina</taxon>
    </lineage>
</organism>
<keyword evidence="3" id="KW-0862">Zinc</keyword>
<dbReference type="PANTHER" id="PTHR28620">
    <property type="entry name" value="CENTROMERE PROTEIN V"/>
    <property type="match status" value="1"/>
</dbReference>
<evidence type="ECO:0000256" key="1">
    <source>
        <dbReference type="ARBA" id="ARBA00005495"/>
    </source>
</evidence>
<proteinExistence type="inferred from homology"/>
<evidence type="ECO:0000259" key="4">
    <source>
        <dbReference type="PROSITE" id="PS51891"/>
    </source>
</evidence>
<dbReference type="InterPro" id="IPR006913">
    <property type="entry name" value="CENP-V/GFA"/>
</dbReference>
<reference evidence="5 6" key="1">
    <citation type="journal article" date="2021" name="Nat. Commun.">
        <title>Genetic determinants of endophytism in the Arabidopsis root mycobiome.</title>
        <authorList>
            <person name="Mesny F."/>
            <person name="Miyauchi S."/>
            <person name="Thiergart T."/>
            <person name="Pickel B."/>
            <person name="Atanasova L."/>
            <person name="Karlsson M."/>
            <person name="Huettel B."/>
            <person name="Barry K.W."/>
            <person name="Haridas S."/>
            <person name="Chen C."/>
            <person name="Bauer D."/>
            <person name="Andreopoulos W."/>
            <person name="Pangilinan J."/>
            <person name="LaButti K."/>
            <person name="Riley R."/>
            <person name="Lipzen A."/>
            <person name="Clum A."/>
            <person name="Drula E."/>
            <person name="Henrissat B."/>
            <person name="Kohler A."/>
            <person name="Grigoriev I.V."/>
            <person name="Martin F.M."/>
            <person name="Hacquard S."/>
        </authorList>
    </citation>
    <scope>NUCLEOTIDE SEQUENCE [LARGE SCALE GENOMIC DNA]</scope>
    <source>
        <strain evidence="5 6">MPI-SDFR-AT-0080</strain>
    </source>
</reference>
<keyword evidence="6" id="KW-1185">Reference proteome</keyword>
<evidence type="ECO:0000256" key="2">
    <source>
        <dbReference type="ARBA" id="ARBA00022723"/>
    </source>
</evidence>
<dbReference type="InterPro" id="IPR011057">
    <property type="entry name" value="Mss4-like_sf"/>
</dbReference>
<evidence type="ECO:0000313" key="6">
    <source>
        <dbReference type="Proteomes" id="UP000774617"/>
    </source>
</evidence>
<dbReference type="Gene3D" id="2.170.150.70">
    <property type="match status" value="1"/>
</dbReference>
<keyword evidence="2" id="KW-0479">Metal-binding</keyword>
<dbReference type="PROSITE" id="PS51891">
    <property type="entry name" value="CENP_V_GFA"/>
    <property type="match status" value="1"/>
</dbReference>
<evidence type="ECO:0000256" key="3">
    <source>
        <dbReference type="ARBA" id="ARBA00022833"/>
    </source>
</evidence>
<accession>A0ABQ8GUT3</accession>
<comment type="caution">
    <text evidence="5">The sequence shown here is derived from an EMBL/GenBank/DDBJ whole genome shotgun (WGS) entry which is preliminary data.</text>
</comment>
<sequence>MGFPEPTDESSQHSGHCHCGAVRFRFALSPPLDKKKDFKLEASPDGLGVYTFGEKRAEHTFCKTCGSSVYLEIIPGKGPDLAGVDVRMMDDVDMDKLVLQKLDGKSYGQ</sequence>
<dbReference type="PANTHER" id="PTHR28620:SF1">
    <property type="entry name" value="CENP-V_GFA DOMAIN-CONTAINING PROTEIN"/>
    <property type="match status" value="1"/>
</dbReference>
<comment type="similarity">
    <text evidence="1">Belongs to the Gfa family.</text>
</comment>
<feature type="domain" description="CENP-V/GFA" evidence="4">
    <location>
        <begin position="1"/>
        <end position="108"/>
    </location>
</feature>
<name>A0ABQ8GUT3_9PEZI</name>
<gene>
    <name evidence="5" type="ORF">B0J12DRAFT_693411</name>
</gene>
<dbReference type="EMBL" id="JAGTJR010000001">
    <property type="protein sequence ID" value="KAH7065025.1"/>
    <property type="molecule type" value="Genomic_DNA"/>
</dbReference>
<dbReference type="SUPFAM" id="SSF51316">
    <property type="entry name" value="Mss4-like"/>
    <property type="match status" value="1"/>
</dbReference>
<protein>
    <recommendedName>
        <fullName evidence="4">CENP-V/GFA domain-containing protein</fullName>
    </recommendedName>
</protein>
<dbReference type="Proteomes" id="UP000774617">
    <property type="component" value="Unassembled WGS sequence"/>
</dbReference>
<dbReference type="InterPro" id="IPR052355">
    <property type="entry name" value="CENP-V-like"/>
</dbReference>